<sequence length="464" mass="50346">MKCINKIKNDLDKPIQKFFIFPPIRDTVSQDIDHILETQSALAVDLGGTNLRVAIVSQQGEILHKTTEPTPGTYEERMDLLRRMLVEASSKAVELSCRILGIGISTGGRINHHEGMVLHSTKILEEWNSIDLRTPISNKLHLPVWVDNDGNCAALGEKKFGKGVGSEDFITLILGTGIGGGIVLNNELVHGANFCAAELGHITVSMYGIISVSKLRNDELSRPGAENRSGPRSVPSDPTLANAMRSLVSLHGKRTSTTVLGTCHDPSAMPEAETLKDEDEHELEKLEILERTDRCGRHAPCDRRDCRTEVVYADGGNTDTRDLMALASVGSDGTLRGPLRFSAPGRETDELLVPGVDLRGEEVTAKHVIQAAQLGNKKAEKVLKRACEALGSAVCTLLHTVNPSHIILCGNLAPHYVDGVRDVIQKRALQSAANNVQVMVLDLEEPALLGAASIVLEVATRRIY</sequence>
<reference evidence="2" key="1">
    <citation type="submission" date="2022-01" db="EMBL/GenBank/DDBJ databases">
        <authorList>
            <person name="Braso-Vives M."/>
        </authorList>
    </citation>
    <scope>NUCLEOTIDE SEQUENCE</scope>
</reference>
<proteinExistence type="predicted"/>
<dbReference type="PROSITE" id="PS01125">
    <property type="entry name" value="ROK"/>
    <property type="match status" value="1"/>
</dbReference>
<dbReference type="Pfam" id="PF00480">
    <property type="entry name" value="ROK"/>
    <property type="match status" value="2"/>
</dbReference>
<dbReference type="PRINTS" id="PR00475">
    <property type="entry name" value="HEXOKINASE"/>
</dbReference>
<dbReference type="SUPFAM" id="SSF53067">
    <property type="entry name" value="Actin-like ATPase domain"/>
    <property type="match status" value="1"/>
</dbReference>
<feature type="region of interest" description="Disordered" evidence="1">
    <location>
        <begin position="220"/>
        <end position="239"/>
    </location>
</feature>
<protein>
    <submittedName>
        <fullName evidence="2">GNE protein</fullName>
    </submittedName>
</protein>
<evidence type="ECO:0000256" key="1">
    <source>
        <dbReference type="SAM" id="MobiDB-lite"/>
    </source>
</evidence>
<dbReference type="AlphaFoldDB" id="A0A8K0A8C5"/>
<evidence type="ECO:0000313" key="2">
    <source>
        <dbReference type="EMBL" id="CAH1270901.1"/>
    </source>
</evidence>
<dbReference type="OrthoDB" id="61890at2759"/>
<organism evidence="2 3">
    <name type="scientific">Branchiostoma lanceolatum</name>
    <name type="common">Common lancelet</name>
    <name type="synonym">Amphioxus lanceolatum</name>
    <dbReference type="NCBI Taxonomy" id="7740"/>
    <lineage>
        <taxon>Eukaryota</taxon>
        <taxon>Metazoa</taxon>
        <taxon>Chordata</taxon>
        <taxon>Cephalochordata</taxon>
        <taxon>Leptocardii</taxon>
        <taxon>Amphioxiformes</taxon>
        <taxon>Branchiostomatidae</taxon>
        <taxon>Branchiostoma</taxon>
    </lineage>
</organism>
<dbReference type="Proteomes" id="UP000838412">
    <property type="component" value="Chromosome 8"/>
</dbReference>
<dbReference type="InterPro" id="IPR043129">
    <property type="entry name" value="ATPase_NBD"/>
</dbReference>
<dbReference type="GO" id="GO:0009384">
    <property type="term" value="F:N-acylmannosamine kinase activity"/>
    <property type="evidence" value="ECO:0007669"/>
    <property type="project" value="TreeGrafter"/>
</dbReference>
<dbReference type="Gene3D" id="3.30.420.40">
    <property type="match status" value="3"/>
</dbReference>
<keyword evidence="3" id="KW-1185">Reference proteome</keyword>
<gene>
    <name evidence="2" type="primary">GNE</name>
    <name evidence="2" type="ORF">BLAG_LOCUS23063</name>
</gene>
<name>A0A8K0A8C5_BRALA</name>
<accession>A0A8K0A8C5</accession>
<dbReference type="PANTHER" id="PTHR18964:SF149">
    <property type="entry name" value="BIFUNCTIONAL UDP-N-ACETYLGLUCOSAMINE 2-EPIMERASE_N-ACETYLMANNOSAMINE KINASE"/>
    <property type="match status" value="1"/>
</dbReference>
<dbReference type="FunFam" id="3.30.420.40:FF:000053">
    <property type="entry name" value="Bifunctional UDP-N-acetylglucosamine 2-epimerase/N-acetylmannosamine kinase"/>
    <property type="match status" value="1"/>
</dbReference>
<dbReference type="InterPro" id="IPR000600">
    <property type="entry name" value="ROK"/>
</dbReference>
<dbReference type="EMBL" id="OV696693">
    <property type="protein sequence ID" value="CAH1270901.1"/>
    <property type="molecule type" value="Genomic_DNA"/>
</dbReference>
<evidence type="ECO:0000313" key="3">
    <source>
        <dbReference type="Proteomes" id="UP000838412"/>
    </source>
</evidence>
<dbReference type="InterPro" id="IPR049874">
    <property type="entry name" value="ROK_cs"/>
</dbReference>
<dbReference type="GO" id="GO:0008761">
    <property type="term" value="F:UDP-N-acetylglucosamine 2-epimerase activity"/>
    <property type="evidence" value="ECO:0007669"/>
    <property type="project" value="TreeGrafter"/>
</dbReference>
<dbReference type="PANTHER" id="PTHR18964">
    <property type="entry name" value="ROK (REPRESSOR, ORF, KINASE) FAMILY"/>
    <property type="match status" value="1"/>
</dbReference>